<gene>
    <name evidence="2" type="ORF">ABRP34_19730</name>
</gene>
<dbReference type="InterPro" id="IPR046275">
    <property type="entry name" value="DUF6308"/>
</dbReference>
<feature type="region of interest" description="Disordered" evidence="1">
    <location>
        <begin position="222"/>
        <end position="258"/>
    </location>
</feature>
<dbReference type="Pfam" id="PF19827">
    <property type="entry name" value="DUF6308"/>
    <property type="match status" value="1"/>
</dbReference>
<organism evidence="2">
    <name type="scientific">Arthrobacter sp. K5</name>
    <dbReference type="NCBI Taxonomy" id="2839623"/>
    <lineage>
        <taxon>Bacteria</taxon>
        <taxon>Bacillati</taxon>
        <taxon>Actinomycetota</taxon>
        <taxon>Actinomycetes</taxon>
        <taxon>Micrococcales</taxon>
        <taxon>Micrococcaceae</taxon>
        <taxon>Arthrobacter</taxon>
    </lineage>
</organism>
<dbReference type="EMBL" id="CP159279">
    <property type="protein sequence ID" value="XCH11007.1"/>
    <property type="molecule type" value="Genomic_DNA"/>
</dbReference>
<evidence type="ECO:0000313" key="2">
    <source>
        <dbReference type="EMBL" id="XCH11007.1"/>
    </source>
</evidence>
<sequence>MSTNTQLDLSPGMPKGIGNIPLQDAVARVVSFCTHPWSGWHTYDRLGAAARHRGHFDEIAPWSLLWASTLAGRISVADIAGFTHERRSEVLERLQALPAKDLASMDDDEVGTVSQLCRYGFPGVWAPKMTKMLALYRPDAIPVLDGHVAMAMGFNRDGFRSGKEPRWQRIHQTLLAYRRILSNQEPELTQVRKQVSRAVPDISETTDLRLLDIIVWTSQDDRMSRTGSPANSWLDRREQEYRPARLDPEALNEKPDDA</sequence>
<dbReference type="RefSeq" id="WP_353711464.1">
    <property type="nucleotide sequence ID" value="NZ_CP159279.1"/>
</dbReference>
<protein>
    <submittedName>
        <fullName evidence="2">DUF6308 family protein</fullName>
    </submittedName>
</protein>
<evidence type="ECO:0000256" key="1">
    <source>
        <dbReference type="SAM" id="MobiDB-lite"/>
    </source>
</evidence>
<dbReference type="AlphaFoldDB" id="A0AAU8ENP7"/>
<proteinExistence type="predicted"/>
<feature type="compositionally biased region" description="Basic and acidic residues" evidence="1">
    <location>
        <begin position="234"/>
        <end position="258"/>
    </location>
</feature>
<reference evidence="2" key="1">
    <citation type="submission" date="2024-06" db="EMBL/GenBank/DDBJ databases">
        <title>Biodegradation of dimethachlon by Arthrobacter sp. K5: mechanistic insights and ecological implications.</title>
        <authorList>
            <person name="Hu S."/>
            <person name="Lu P."/>
        </authorList>
    </citation>
    <scope>NUCLEOTIDE SEQUENCE</scope>
    <source>
        <strain evidence="2">K5</strain>
    </source>
</reference>
<accession>A0AAU8ENP7</accession>
<name>A0AAU8ENP7_9MICC</name>